<organism evidence="1 2">
    <name type="scientific">Aspergillus pseudoustus</name>
    <dbReference type="NCBI Taxonomy" id="1810923"/>
    <lineage>
        <taxon>Eukaryota</taxon>
        <taxon>Fungi</taxon>
        <taxon>Dikarya</taxon>
        <taxon>Ascomycota</taxon>
        <taxon>Pezizomycotina</taxon>
        <taxon>Eurotiomycetes</taxon>
        <taxon>Eurotiomycetidae</taxon>
        <taxon>Eurotiales</taxon>
        <taxon>Aspergillaceae</taxon>
        <taxon>Aspergillus</taxon>
        <taxon>Aspergillus subgen. Nidulantes</taxon>
    </lineage>
</organism>
<accession>A0ABR4KES9</accession>
<comment type="caution">
    <text evidence="1">The sequence shown here is derived from an EMBL/GenBank/DDBJ whole genome shotgun (WGS) entry which is preliminary data.</text>
</comment>
<dbReference type="Gene3D" id="3.30.160.60">
    <property type="entry name" value="Classic Zinc Finger"/>
    <property type="match status" value="1"/>
</dbReference>
<gene>
    <name evidence="1" type="ORF">BJY01DRAFT_209577</name>
</gene>
<evidence type="ECO:0000313" key="1">
    <source>
        <dbReference type="EMBL" id="KAL2850706.1"/>
    </source>
</evidence>
<name>A0ABR4KES9_9EURO</name>
<sequence length="72" mass="8767">MQRMRTYRPIRSDISKYRCVICKDAKAYRSKGTLKRHVSTLHFPDVIYRCPIEGCSEETWRRDNYHAHHNRK</sequence>
<dbReference type="EMBL" id="JBFXLU010000034">
    <property type="protein sequence ID" value="KAL2850706.1"/>
    <property type="molecule type" value="Genomic_DNA"/>
</dbReference>
<dbReference type="Proteomes" id="UP001610446">
    <property type="component" value="Unassembled WGS sequence"/>
</dbReference>
<keyword evidence="2" id="KW-1185">Reference proteome</keyword>
<evidence type="ECO:0000313" key="2">
    <source>
        <dbReference type="Proteomes" id="UP001610446"/>
    </source>
</evidence>
<protein>
    <recommendedName>
        <fullName evidence="3">C2H2-type domain-containing protein</fullName>
    </recommendedName>
</protein>
<reference evidence="1 2" key="1">
    <citation type="submission" date="2024-07" db="EMBL/GenBank/DDBJ databases">
        <title>Section-level genome sequencing and comparative genomics of Aspergillus sections Usti and Cavernicolus.</title>
        <authorList>
            <consortium name="Lawrence Berkeley National Laboratory"/>
            <person name="Nybo J.L."/>
            <person name="Vesth T.C."/>
            <person name="Theobald S."/>
            <person name="Frisvad J.C."/>
            <person name="Larsen T.O."/>
            <person name="Kjaerboelling I."/>
            <person name="Rothschild-Mancinelli K."/>
            <person name="Lyhne E.K."/>
            <person name="Kogle M.E."/>
            <person name="Barry K."/>
            <person name="Clum A."/>
            <person name="Na H."/>
            <person name="Ledsgaard L."/>
            <person name="Lin J."/>
            <person name="Lipzen A."/>
            <person name="Kuo A."/>
            <person name="Riley R."/>
            <person name="Mondo S."/>
            <person name="Labutti K."/>
            <person name="Haridas S."/>
            <person name="Pangalinan J."/>
            <person name="Salamov A.A."/>
            <person name="Simmons B.A."/>
            <person name="Magnuson J.K."/>
            <person name="Chen J."/>
            <person name="Drula E."/>
            <person name="Henrissat B."/>
            <person name="Wiebenga A."/>
            <person name="Lubbers R.J."/>
            <person name="Gomes A.C."/>
            <person name="Makela M.R."/>
            <person name="Stajich J."/>
            <person name="Grigoriev I.V."/>
            <person name="Mortensen U.H."/>
            <person name="De Vries R.P."/>
            <person name="Baker S.E."/>
            <person name="Andersen M.R."/>
        </authorList>
    </citation>
    <scope>NUCLEOTIDE SEQUENCE [LARGE SCALE GENOMIC DNA]</scope>
    <source>
        <strain evidence="1 2">CBS 123904</strain>
    </source>
</reference>
<proteinExistence type="predicted"/>
<evidence type="ECO:0008006" key="3">
    <source>
        <dbReference type="Google" id="ProtNLM"/>
    </source>
</evidence>